<dbReference type="Proteomes" id="UP000319671">
    <property type="component" value="Unassembled WGS sequence"/>
</dbReference>
<name>A0A561CK79_9BACI</name>
<dbReference type="InterPro" id="IPR009665">
    <property type="entry name" value="YyaC"/>
</dbReference>
<dbReference type="AlphaFoldDB" id="A0A561CK79"/>
<dbReference type="EMBL" id="VIVN01000021">
    <property type="protein sequence ID" value="TWD91595.1"/>
    <property type="molecule type" value="Genomic_DNA"/>
</dbReference>
<organism evidence="1 2">
    <name type="scientific">Neobacillus bataviensis</name>
    <dbReference type="NCBI Taxonomy" id="220685"/>
    <lineage>
        <taxon>Bacteria</taxon>
        <taxon>Bacillati</taxon>
        <taxon>Bacillota</taxon>
        <taxon>Bacilli</taxon>
        <taxon>Bacillales</taxon>
        <taxon>Bacillaceae</taxon>
        <taxon>Neobacillus</taxon>
    </lineage>
</organism>
<dbReference type="RefSeq" id="WP_144568160.1">
    <property type="nucleotide sequence ID" value="NZ_VIVN01000021.1"/>
</dbReference>
<sequence length="202" mass="22041">MGAKQYNQSEPKFLEKVIPYDDRLAPLFIRNTLYSLIPEGTKHIYVVGIGSNLISGDSLGPFVGTLLRNTFPDHLTVLGNLEYPMDATTIVPEMSRHSFPKNSFVISIDSVLGSIDFVNSIVLRRGPLQPGLGLGQNLPPIGDCSVMGVVLTNDAVLGSGLLYTNLHLIYTMATNIAKGISLAVRQFFRYPSDHPLLHVNGC</sequence>
<reference evidence="1 2" key="1">
    <citation type="submission" date="2019-06" db="EMBL/GenBank/DDBJ databases">
        <title>Sorghum-associated microbial communities from plants grown in Nebraska, USA.</title>
        <authorList>
            <person name="Schachtman D."/>
        </authorList>
    </citation>
    <scope>NUCLEOTIDE SEQUENCE [LARGE SCALE GENOMIC DNA]</scope>
    <source>
        <strain evidence="1 2">2482</strain>
    </source>
</reference>
<evidence type="ECO:0000313" key="1">
    <source>
        <dbReference type="EMBL" id="TWD91595.1"/>
    </source>
</evidence>
<evidence type="ECO:0000313" key="2">
    <source>
        <dbReference type="Proteomes" id="UP000319671"/>
    </source>
</evidence>
<dbReference type="Pfam" id="PF06866">
    <property type="entry name" value="DUF1256"/>
    <property type="match status" value="1"/>
</dbReference>
<keyword evidence="2" id="KW-1185">Reference proteome</keyword>
<dbReference type="NCBIfam" id="TIGR02841">
    <property type="entry name" value="spore_YyaC"/>
    <property type="match status" value="1"/>
</dbReference>
<dbReference type="InterPro" id="IPR023430">
    <property type="entry name" value="Pept_HybD-like_dom_sf"/>
</dbReference>
<protein>
    <submittedName>
        <fullName evidence="1">Putative sporulation protein YyaC</fullName>
    </submittedName>
</protein>
<comment type="caution">
    <text evidence="1">The sequence shown here is derived from an EMBL/GenBank/DDBJ whole genome shotgun (WGS) entry which is preliminary data.</text>
</comment>
<proteinExistence type="predicted"/>
<dbReference type="SUPFAM" id="SSF53163">
    <property type="entry name" value="HybD-like"/>
    <property type="match status" value="1"/>
</dbReference>
<accession>A0A561CK79</accession>
<gene>
    <name evidence="1" type="ORF">FB550_12137</name>
</gene>